<dbReference type="Gene3D" id="3.40.50.300">
    <property type="entry name" value="P-loop containing nucleotide triphosphate hydrolases"/>
    <property type="match status" value="2"/>
</dbReference>
<feature type="coiled-coil region" evidence="10">
    <location>
        <begin position="293"/>
        <end position="362"/>
    </location>
</feature>
<evidence type="ECO:0000256" key="4">
    <source>
        <dbReference type="ARBA" id="ARBA00022454"/>
    </source>
</evidence>
<evidence type="ECO:0000256" key="3">
    <source>
        <dbReference type="ARBA" id="ARBA00005597"/>
    </source>
</evidence>
<comment type="subcellular location">
    <subcellularLocation>
        <location evidence="2">Chromosome</location>
    </subcellularLocation>
    <subcellularLocation>
        <location evidence="1">Nucleus</location>
    </subcellularLocation>
</comment>
<feature type="coiled-coil region" evidence="10">
    <location>
        <begin position="163"/>
        <end position="264"/>
    </location>
</feature>
<evidence type="ECO:0000256" key="9">
    <source>
        <dbReference type="ARBA" id="ARBA00023306"/>
    </source>
</evidence>
<dbReference type="Gene3D" id="1.20.1060.20">
    <property type="match status" value="1"/>
</dbReference>
<keyword evidence="8" id="KW-0539">Nucleus</keyword>
<keyword evidence="5" id="KW-0132">Cell division</keyword>
<dbReference type="InterPro" id="IPR003395">
    <property type="entry name" value="RecF/RecN/SMC_N"/>
</dbReference>
<comment type="caution">
    <text evidence="13">The sequence shown here is derived from an EMBL/GenBank/DDBJ whole genome shotgun (WGS) entry which is preliminary data.</text>
</comment>
<keyword evidence="9" id="KW-0131">Cell cycle</keyword>
<keyword evidence="7 10" id="KW-0175">Coiled coil</keyword>
<dbReference type="GO" id="GO:0005524">
    <property type="term" value="F:ATP binding"/>
    <property type="evidence" value="ECO:0007669"/>
    <property type="project" value="InterPro"/>
</dbReference>
<dbReference type="GO" id="GO:0007062">
    <property type="term" value="P:sister chromatid cohesion"/>
    <property type="evidence" value="ECO:0007669"/>
    <property type="project" value="InterPro"/>
</dbReference>
<protein>
    <recommendedName>
        <fullName evidence="12">SMC hinge domain-containing protein</fullName>
    </recommendedName>
</protein>
<feature type="region of interest" description="Disordered" evidence="11">
    <location>
        <begin position="770"/>
        <end position="797"/>
    </location>
</feature>
<evidence type="ECO:0000313" key="14">
    <source>
        <dbReference type="Proteomes" id="UP000734854"/>
    </source>
</evidence>
<dbReference type="Pfam" id="PF06470">
    <property type="entry name" value="SMC_hinge"/>
    <property type="match status" value="1"/>
</dbReference>
<keyword evidence="6" id="KW-0498">Mitosis</keyword>
<accession>A0A8J5KUL6</accession>
<organism evidence="13 14">
    <name type="scientific">Zingiber officinale</name>
    <name type="common">Ginger</name>
    <name type="synonym">Amomum zingiber</name>
    <dbReference type="NCBI Taxonomy" id="94328"/>
    <lineage>
        <taxon>Eukaryota</taxon>
        <taxon>Viridiplantae</taxon>
        <taxon>Streptophyta</taxon>
        <taxon>Embryophyta</taxon>
        <taxon>Tracheophyta</taxon>
        <taxon>Spermatophyta</taxon>
        <taxon>Magnoliopsida</taxon>
        <taxon>Liliopsida</taxon>
        <taxon>Zingiberales</taxon>
        <taxon>Zingiberaceae</taxon>
        <taxon>Zingiber</taxon>
    </lineage>
</organism>
<keyword evidence="14" id="KW-1185">Reference proteome</keyword>
<dbReference type="InterPro" id="IPR010935">
    <property type="entry name" value="SMC_hinge"/>
</dbReference>
<feature type="domain" description="SMC hinge" evidence="12">
    <location>
        <begin position="1109"/>
        <end position="1237"/>
    </location>
</feature>
<feature type="compositionally biased region" description="Low complexity" evidence="11">
    <location>
        <begin position="773"/>
        <end position="789"/>
    </location>
</feature>
<dbReference type="PANTHER" id="PTHR18937">
    <property type="entry name" value="STRUCTURAL MAINTENANCE OF CHROMOSOMES SMC FAMILY MEMBER"/>
    <property type="match status" value="1"/>
</dbReference>
<dbReference type="SMART" id="SM00968">
    <property type="entry name" value="SMC_hinge"/>
    <property type="match status" value="1"/>
</dbReference>
<keyword evidence="4" id="KW-0158">Chromosome</keyword>
<feature type="region of interest" description="Disordered" evidence="11">
    <location>
        <begin position="923"/>
        <end position="943"/>
    </location>
</feature>
<dbReference type="GO" id="GO:0003677">
    <property type="term" value="F:DNA binding"/>
    <property type="evidence" value="ECO:0007669"/>
    <property type="project" value="TreeGrafter"/>
</dbReference>
<dbReference type="GO" id="GO:0051321">
    <property type="term" value="P:meiotic cell cycle"/>
    <property type="evidence" value="ECO:0007669"/>
    <property type="project" value="UniProtKB-KW"/>
</dbReference>
<evidence type="ECO:0000256" key="6">
    <source>
        <dbReference type="ARBA" id="ARBA00022776"/>
    </source>
</evidence>
<feature type="compositionally biased region" description="Basic and acidic residues" evidence="11">
    <location>
        <begin position="928"/>
        <end position="937"/>
    </location>
</feature>
<dbReference type="SUPFAM" id="SSF75553">
    <property type="entry name" value="Smc hinge domain"/>
    <property type="match status" value="1"/>
</dbReference>
<dbReference type="GO" id="GO:0016887">
    <property type="term" value="F:ATP hydrolysis activity"/>
    <property type="evidence" value="ECO:0007669"/>
    <property type="project" value="InterPro"/>
</dbReference>
<dbReference type="Gene3D" id="3.30.70.1620">
    <property type="match status" value="1"/>
</dbReference>
<reference evidence="13 14" key="1">
    <citation type="submission" date="2020-08" db="EMBL/GenBank/DDBJ databases">
        <title>Plant Genome Project.</title>
        <authorList>
            <person name="Zhang R.-G."/>
        </authorList>
    </citation>
    <scope>NUCLEOTIDE SEQUENCE [LARGE SCALE GENOMIC DNA]</scope>
    <source>
        <tissue evidence="13">Rhizome</tissue>
    </source>
</reference>
<feature type="coiled-coil region" evidence="10">
    <location>
        <begin position="997"/>
        <end position="1094"/>
    </location>
</feature>
<evidence type="ECO:0000256" key="11">
    <source>
        <dbReference type="SAM" id="MobiDB-lite"/>
    </source>
</evidence>
<name>A0A8J5KUL6_ZINOF</name>
<dbReference type="InterPro" id="IPR036277">
    <property type="entry name" value="SMC_hinge_sf"/>
</dbReference>
<evidence type="ECO:0000256" key="10">
    <source>
        <dbReference type="SAM" id="Coils"/>
    </source>
</evidence>
<evidence type="ECO:0000256" key="5">
    <source>
        <dbReference type="ARBA" id="ARBA00022618"/>
    </source>
</evidence>
<comment type="similarity">
    <text evidence="3">Belongs to the SMC family. SMC1 subfamily.</text>
</comment>
<evidence type="ECO:0000256" key="2">
    <source>
        <dbReference type="ARBA" id="ARBA00004286"/>
    </source>
</evidence>
<evidence type="ECO:0000259" key="12">
    <source>
        <dbReference type="SMART" id="SM00968"/>
    </source>
</evidence>
<gene>
    <name evidence="13" type="ORF">ZIOFF_044636</name>
</gene>
<dbReference type="GO" id="GO:0051301">
    <property type="term" value="P:cell division"/>
    <property type="evidence" value="ECO:0007669"/>
    <property type="project" value="UniProtKB-KW"/>
</dbReference>
<evidence type="ECO:0000256" key="7">
    <source>
        <dbReference type="ARBA" id="ARBA00023054"/>
    </source>
</evidence>
<dbReference type="EMBL" id="JACMSC010000012">
    <property type="protein sequence ID" value="KAG6496764.1"/>
    <property type="molecule type" value="Genomic_DNA"/>
</dbReference>
<dbReference type="PANTHER" id="PTHR18937:SF12">
    <property type="entry name" value="STRUCTURAL MAINTENANCE OF CHROMOSOMES PROTEIN"/>
    <property type="match status" value="1"/>
</dbReference>
<feature type="coiled-coil region" evidence="10">
    <location>
        <begin position="1440"/>
        <end position="1537"/>
    </location>
</feature>
<dbReference type="InterPro" id="IPR028468">
    <property type="entry name" value="Smc1_ABC"/>
</dbReference>
<dbReference type="Proteomes" id="UP000734854">
    <property type="component" value="Unassembled WGS sequence"/>
</dbReference>
<dbReference type="SUPFAM" id="SSF52540">
    <property type="entry name" value="P-loop containing nucleoside triphosphate hydrolases"/>
    <property type="match status" value="2"/>
</dbReference>
<dbReference type="Pfam" id="PF02463">
    <property type="entry name" value="SMC_N"/>
    <property type="match status" value="1"/>
</dbReference>
<dbReference type="FunFam" id="3.40.50.300:FF:000564">
    <property type="entry name" value="Structural maintenance of chromosomes 1A"/>
    <property type="match status" value="1"/>
</dbReference>
<evidence type="ECO:0000313" key="13">
    <source>
        <dbReference type="EMBL" id="KAG6496764.1"/>
    </source>
</evidence>
<proteinExistence type="inferred from homology"/>
<feature type="coiled-coil region" evidence="10">
    <location>
        <begin position="1327"/>
        <end position="1382"/>
    </location>
</feature>
<dbReference type="CDD" id="cd03275">
    <property type="entry name" value="ABC_SMC1_euk"/>
    <property type="match status" value="2"/>
</dbReference>
<evidence type="ECO:0000256" key="8">
    <source>
        <dbReference type="ARBA" id="ARBA00023242"/>
    </source>
</evidence>
<dbReference type="GO" id="GO:0008278">
    <property type="term" value="C:cohesin complex"/>
    <property type="evidence" value="ECO:0007669"/>
    <property type="project" value="InterPro"/>
</dbReference>
<dbReference type="InterPro" id="IPR027417">
    <property type="entry name" value="P-loop_NTPase"/>
</dbReference>
<evidence type="ECO:0000256" key="1">
    <source>
        <dbReference type="ARBA" id="ARBA00004123"/>
    </source>
</evidence>
<dbReference type="GO" id="GO:0005634">
    <property type="term" value="C:nucleus"/>
    <property type="evidence" value="ECO:0007669"/>
    <property type="project" value="UniProtKB-SubCell"/>
</dbReference>
<sequence length="1821" mass="207209">MPSILVPGKIHRLELENFKSYNGRQTIGPFSDFTAIIGPNGSGKSNLMDAISFVLGVRSAHLRGSQLKDLIYAFDDSDKEKKGRSAFVRLVYLMANGAELQFTRAITSAGSSEYRIDGRAVGWDEYNAKLKSIGILVKARNFLVFQGDVESIASKNPKELTALLEQISGSDELKKDYEDLEEQKAQAEEKSALVYQEKRTIVMERKQKKAQKEEAEKHMLLQEELKSLKIEHFLWQLFNIENEMEKISDELDKEKKKLEEVLSLQKECDSEADMKKKEQAGYLKELSIREKKIAKLKLELDKKQPELLKLKEEKSRINSKIKSSLKELEKKKKDQRKHAEEIVKLQKDLQDITEAIHELNEQGKQGFGKLQLADDELSEYHRIKVPIPNPNPSRRRIFFLFALAPTKLSSSFLHRDLLAPTKLSSLLSATCRSSSRRCPQAQSTAAAPSRKFLMADNASETSGISANPMSSSEQVQPVFTMAGTGGSGLQIVSEKLSETNYASWAVAVELYVEGHDKLDILHGTKVKPDEKDPSFRTWRRDNIQLMTWMLNSVNSGIKQVILHNKTAYDMWKTLEQMYGRRHDMLRTYQISSQIFKLEQGSMSVTNYFATLKGLWDEFDYYRMENWSSTDDHQRYLKLLEKDRIIKFLDGLTAEFESLKGQILGLDPTPLEQVYYKILSEEGRKRTMNNKGISTRGPPIGETSVFIGSANKFRPGGTKRQGDRFCRHCKRANHDSDFCWEKYPEKKPEKFKHNAKKAPNSSNIAIQKLESEETIGSSASSSASTPADSTPFQAHTGATDHMTNAANSFISYSLPSGQEKVIIADGTKATVAGKGSIKLTDHFFLSSALHDLETKQTIETGREVGGLYYYQLETTSALKSAAKLVVPQVPQVVSSPIPLDVIENRKDAPSLGAQSSPDIITYKRRRHKQEPPIDRLVESDALAPDPVKQLSSSVEPTAPLNMNELDLPVAVRKGVIKEEAGMKTAKLRDEKDVQDRQLHANIEVEQNLEENLQQLLNRERELSSQEDDSHKRLKQLSDSVTGYKKELEKLKKELSKITKDRQSSGSKYQSLKQKLDEVDLQLRELKADKHESERDARLSETVQSLKRLFSGVHGRMTELCRPSQKKYNLAVTVAMGKFMDAVVVEDENTGKECIKYLKEQRLPPQTFIPLQSIRVKPITEKLRNLGGTAQLVFDVIQYPIFICSFNIFTFDRSLEKAILYAVGNTLVCDKLDEAKALSWTGERYKVVTTDGILLTKSGTMTGGLSGGMEAKSNKWDDSTIEALKKRKDQLESEMESLGSLRALQIKESETSEKITGLEKKIHYAKIEEANIHEKLSKLTDEKHNIREEIDRLKPELQKLKSAIARRSEEIQKLEKRINTIVDRIYKDFSESVGVKNIREYEEEQLKASQEMYERKLSLSNQMSKLKYQLEYEQKRDMKAPIAKLESSIDSLKEDLKDVKQKESNAEKAAAEITDQMKIIEQKADEWKVKSDACEDAIDELKKKSDSFKGTIGKLERVINSKEARLEQLRSSKQEVLDKCELEQLKLPMANDGMEIESSSTQPVFDYTQLRRTYLQEMRASERDKLELDFKKRMDNLMVEIERTAPNLKALDQYEALQEKEKEVIDKFEATRKEEKEISERYNSVRQKRYEHFMEAFDHISKSIDKIYKQLTKSQTHPLGGTAYLNLENEDEPFLHGIKYTAMPPTKRFRDMEQLSGGEKTVAALALLFAIHSYRPSPFFILDEVDAALDNLNVAKVAGFIRSKSCDGARSSQESDGGCGFQSIVISLKDSFYDKAEALVGVYRDSDKSCSRTLTFDLTKYRE</sequence>